<keyword evidence="9" id="KW-1185">Reference proteome</keyword>
<keyword evidence="5" id="KW-0460">Magnesium</keyword>
<accession>A0A1M6CGW8</accession>
<name>A0A1M6CGW8_9BACT</name>
<evidence type="ECO:0000256" key="3">
    <source>
        <dbReference type="ARBA" id="ARBA00022723"/>
    </source>
</evidence>
<dbReference type="CDD" id="cd03426">
    <property type="entry name" value="NUDIX_CoAse_Nudt7"/>
    <property type="match status" value="1"/>
</dbReference>
<dbReference type="STRING" id="1121955.SAMN02745146_1147"/>
<dbReference type="SUPFAM" id="SSF55811">
    <property type="entry name" value="Nudix"/>
    <property type="match status" value="1"/>
</dbReference>
<keyword evidence="6" id="KW-0464">Manganese</keyword>
<dbReference type="GO" id="GO:0010945">
    <property type="term" value="F:coenzyme A diphosphatase activity"/>
    <property type="evidence" value="ECO:0007669"/>
    <property type="project" value="InterPro"/>
</dbReference>
<evidence type="ECO:0000259" key="7">
    <source>
        <dbReference type="PROSITE" id="PS51462"/>
    </source>
</evidence>
<evidence type="ECO:0000256" key="1">
    <source>
        <dbReference type="ARBA" id="ARBA00001936"/>
    </source>
</evidence>
<evidence type="ECO:0000256" key="5">
    <source>
        <dbReference type="ARBA" id="ARBA00022842"/>
    </source>
</evidence>
<dbReference type="Proteomes" id="UP000184418">
    <property type="component" value="Unassembled WGS sequence"/>
</dbReference>
<evidence type="ECO:0000256" key="4">
    <source>
        <dbReference type="ARBA" id="ARBA00022801"/>
    </source>
</evidence>
<evidence type="ECO:0000313" key="8">
    <source>
        <dbReference type="EMBL" id="SHI60091.1"/>
    </source>
</evidence>
<dbReference type="Pfam" id="PF00293">
    <property type="entry name" value="NUDIX"/>
    <property type="match status" value="1"/>
</dbReference>
<dbReference type="Gene3D" id="3.90.79.10">
    <property type="entry name" value="Nucleoside Triphosphate Pyrophosphohydrolase"/>
    <property type="match status" value="1"/>
</dbReference>
<protein>
    <submittedName>
        <fullName evidence="8">NUDIX domain-containing protein</fullName>
    </submittedName>
</protein>
<evidence type="ECO:0000313" key="9">
    <source>
        <dbReference type="Proteomes" id="UP000184418"/>
    </source>
</evidence>
<organism evidence="8 9">
    <name type="scientific">Hymenobacter daecheongensis DSM 21074</name>
    <dbReference type="NCBI Taxonomy" id="1121955"/>
    <lineage>
        <taxon>Bacteria</taxon>
        <taxon>Pseudomonadati</taxon>
        <taxon>Bacteroidota</taxon>
        <taxon>Cytophagia</taxon>
        <taxon>Cytophagales</taxon>
        <taxon>Hymenobacteraceae</taxon>
        <taxon>Hymenobacter</taxon>
    </lineage>
</organism>
<proteinExistence type="predicted"/>
<dbReference type="GO" id="GO:0046872">
    <property type="term" value="F:metal ion binding"/>
    <property type="evidence" value="ECO:0007669"/>
    <property type="project" value="UniProtKB-KW"/>
</dbReference>
<dbReference type="AlphaFoldDB" id="A0A1M6CGW8"/>
<dbReference type="PANTHER" id="PTHR12992">
    <property type="entry name" value="NUDIX HYDROLASE"/>
    <property type="match status" value="1"/>
</dbReference>
<gene>
    <name evidence="8" type="ORF">SAMN02745146_1147</name>
</gene>
<evidence type="ECO:0000256" key="2">
    <source>
        <dbReference type="ARBA" id="ARBA00001946"/>
    </source>
</evidence>
<dbReference type="InterPro" id="IPR015797">
    <property type="entry name" value="NUDIX_hydrolase-like_dom_sf"/>
</dbReference>
<keyword evidence="4" id="KW-0378">Hydrolase</keyword>
<keyword evidence="3" id="KW-0479">Metal-binding</keyword>
<evidence type="ECO:0000256" key="6">
    <source>
        <dbReference type="ARBA" id="ARBA00023211"/>
    </source>
</evidence>
<dbReference type="InterPro" id="IPR045121">
    <property type="entry name" value="CoAse"/>
</dbReference>
<dbReference type="InterPro" id="IPR000086">
    <property type="entry name" value="NUDIX_hydrolase_dom"/>
</dbReference>
<dbReference type="EMBL" id="FQYN01000002">
    <property type="protein sequence ID" value="SHI60091.1"/>
    <property type="molecule type" value="Genomic_DNA"/>
</dbReference>
<dbReference type="PANTHER" id="PTHR12992:SF11">
    <property type="entry name" value="MITOCHONDRIAL COENZYME A DIPHOSPHATASE NUDT8"/>
    <property type="match status" value="1"/>
</dbReference>
<feature type="domain" description="Nudix hydrolase" evidence="7">
    <location>
        <begin position="49"/>
        <end position="183"/>
    </location>
</feature>
<dbReference type="PROSITE" id="PS51462">
    <property type="entry name" value="NUDIX"/>
    <property type="match status" value="1"/>
</dbReference>
<sequence length="219" mass="24532">MRIEFPGDVSRRRFPRRHPEVGAEERRALPPAGVPIHNSTFRIHNSKKVRESAVIVPVFRDAAGELRVLLVRRGERGVHGGQLAFPGGKRDPEDASLLATALRETREEVGLGPESIAVLAALPVIETFTTGFRITPFLARVVPPPTWQVQQPEIVEVLEVSLRHLADPATHAQEEWQLPEWPRPALVSFWRVGPHPLWGASYRILRPLVPRLLAGEWAV</sequence>
<reference evidence="8 9" key="1">
    <citation type="submission" date="2016-11" db="EMBL/GenBank/DDBJ databases">
        <authorList>
            <person name="Jaros S."/>
            <person name="Januszkiewicz K."/>
            <person name="Wedrychowicz H."/>
        </authorList>
    </citation>
    <scope>NUCLEOTIDE SEQUENCE [LARGE SCALE GENOMIC DNA]</scope>
    <source>
        <strain evidence="8 9">DSM 21074</strain>
    </source>
</reference>
<comment type="cofactor">
    <cofactor evidence="2">
        <name>Mg(2+)</name>
        <dbReference type="ChEBI" id="CHEBI:18420"/>
    </cofactor>
</comment>
<comment type="cofactor">
    <cofactor evidence="1">
        <name>Mn(2+)</name>
        <dbReference type="ChEBI" id="CHEBI:29035"/>
    </cofactor>
</comment>